<proteinExistence type="predicted"/>
<protein>
    <submittedName>
        <fullName evidence="2">Uncharacterized protein</fullName>
    </submittedName>
</protein>
<organism evidence="1 2">
    <name type="scientific">Romanomermis culicivorax</name>
    <name type="common">Nematode worm</name>
    <dbReference type="NCBI Taxonomy" id="13658"/>
    <lineage>
        <taxon>Eukaryota</taxon>
        <taxon>Metazoa</taxon>
        <taxon>Ecdysozoa</taxon>
        <taxon>Nematoda</taxon>
        <taxon>Enoplea</taxon>
        <taxon>Dorylaimia</taxon>
        <taxon>Mermithida</taxon>
        <taxon>Mermithoidea</taxon>
        <taxon>Mermithidae</taxon>
        <taxon>Romanomermis</taxon>
    </lineage>
</organism>
<dbReference type="WBParaSite" id="nRc.2.0.1.t05397-RA">
    <property type="protein sequence ID" value="nRc.2.0.1.t05397-RA"/>
    <property type="gene ID" value="nRc.2.0.1.g05397"/>
</dbReference>
<evidence type="ECO:0000313" key="2">
    <source>
        <dbReference type="WBParaSite" id="nRc.2.0.1.t05397-RA"/>
    </source>
</evidence>
<evidence type="ECO:0000313" key="1">
    <source>
        <dbReference type="Proteomes" id="UP000887565"/>
    </source>
</evidence>
<name>A0A915HVF8_ROMCU</name>
<accession>A0A915HVF8</accession>
<reference evidence="2" key="1">
    <citation type="submission" date="2022-11" db="UniProtKB">
        <authorList>
            <consortium name="WormBaseParasite"/>
        </authorList>
    </citation>
    <scope>IDENTIFICATION</scope>
</reference>
<dbReference type="AlphaFoldDB" id="A0A915HVF8"/>
<dbReference type="Proteomes" id="UP000887565">
    <property type="component" value="Unplaced"/>
</dbReference>
<keyword evidence="1" id="KW-1185">Reference proteome</keyword>
<sequence>MQQWVYKCRTINKFILKNRRQPPILRNESATLPTVADCRRLNPRNRRQSTILPTADSFFKIAGCRQLNPTNWRQSAISLLYRALSTRNRRQSATYLRAELPGAKMAAPNCPRLRYPGFA</sequence>